<evidence type="ECO:0000256" key="2">
    <source>
        <dbReference type="SAM" id="MobiDB-lite"/>
    </source>
</evidence>
<feature type="chain" id="PRO_5045705835" description="TNFR-Cys domain-containing protein" evidence="4">
    <location>
        <begin position="39"/>
        <end position="304"/>
    </location>
</feature>
<gene>
    <name evidence="6" type="ORF">MPIPNATIZW_LOCUS8826</name>
</gene>
<dbReference type="InterPro" id="IPR034031">
    <property type="entry name" value="TNFRSF14/UL144_N"/>
</dbReference>
<keyword evidence="3" id="KW-0472">Membrane</keyword>
<dbReference type="InterPro" id="IPR022332">
    <property type="entry name" value="TNFR_14"/>
</dbReference>
<evidence type="ECO:0000256" key="3">
    <source>
        <dbReference type="SAM" id="Phobius"/>
    </source>
</evidence>
<sequence>MEPLPGWGPPLCSPAPSADFLSLALCLLLLRAPPCVLATPSCKEEEFPTGAVCCPKCRPGYRVKEACGEFAGTVCAPCAPGTFTAHLNGLRECLPCRACDPGLGQVTRRNCSSTANTVCGCGRGHFCVREDGDACVQCRPHSACRPGQRVRESGSEGQDTWCEDCPPGTFSAGGTQPACTLWTKCSGLTTVETPGTNSSDATCSHRVLIISLVGAITALTFLVAIVLGLRHRRTRKLCGEFAFPQGLQPGAPAGTGERAERKPHWDQQAGRVQPDVTTEPVEETVAMFPQRGPPADTWLHDADT</sequence>
<keyword evidence="7" id="KW-1185">Reference proteome</keyword>
<dbReference type="PROSITE" id="PS00652">
    <property type="entry name" value="TNFR_NGFR_1"/>
    <property type="match status" value="1"/>
</dbReference>
<organism evidence="6 7">
    <name type="scientific">Pipistrellus nathusii</name>
    <name type="common">Nathusius' pipistrelle</name>
    <dbReference type="NCBI Taxonomy" id="59473"/>
    <lineage>
        <taxon>Eukaryota</taxon>
        <taxon>Metazoa</taxon>
        <taxon>Chordata</taxon>
        <taxon>Craniata</taxon>
        <taxon>Vertebrata</taxon>
        <taxon>Euteleostomi</taxon>
        <taxon>Mammalia</taxon>
        <taxon>Eutheria</taxon>
        <taxon>Laurasiatheria</taxon>
        <taxon>Chiroptera</taxon>
        <taxon>Yangochiroptera</taxon>
        <taxon>Vespertilionidae</taxon>
        <taxon>Pipistrellus</taxon>
    </lineage>
</organism>
<feature type="transmembrane region" description="Helical" evidence="3">
    <location>
        <begin position="207"/>
        <end position="229"/>
    </location>
</feature>
<feature type="domain" description="TNFR-Cys" evidence="5">
    <location>
        <begin position="77"/>
        <end position="119"/>
    </location>
</feature>
<keyword evidence="3" id="KW-1133">Transmembrane helix</keyword>
<feature type="disulfide bond" evidence="1">
    <location>
        <begin position="78"/>
        <end position="93"/>
    </location>
</feature>
<dbReference type="PANTHER" id="PTHR46838:SF1">
    <property type="entry name" value="TUMOR NECROSIS FACTOR RECEPTOR SUPERFAMILY MEMBER 14"/>
    <property type="match status" value="1"/>
</dbReference>
<dbReference type="EMBL" id="OY882859">
    <property type="protein sequence ID" value="CAK6440520.1"/>
    <property type="molecule type" value="Genomic_DNA"/>
</dbReference>
<dbReference type="CDD" id="cd10582">
    <property type="entry name" value="TNFRSF14"/>
    <property type="match status" value="1"/>
</dbReference>
<accession>A0ABN9ZQG5</accession>
<feature type="region of interest" description="Disordered" evidence="2">
    <location>
        <begin position="246"/>
        <end position="278"/>
    </location>
</feature>
<dbReference type="PROSITE" id="PS50050">
    <property type="entry name" value="TNFR_NGFR_2"/>
    <property type="match status" value="2"/>
</dbReference>
<dbReference type="InterPro" id="IPR001368">
    <property type="entry name" value="TNFR/NGFR_Cys_rich_reg"/>
</dbReference>
<evidence type="ECO:0000256" key="4">
    <source>
        <dbReference type="SAM" id="SignalP"/>
    </source>
</evidence>
<evidence type="ECO:0000259" key="5">
    <source>
        <dbReference type="PROSITE" id="PS50050"/>
    </source>
</evidence>
<dbReference type="SMART" id="SM00208">
    <property type="entry name" value="TNFR"/>
    <property type="match status" value="4"/>
</dbReference>
<comment type="caution">
    <text evidence="1">Lacks conserved residue(s) required for the propagation of feature annotation.</text>
</comment>
<dbReference type="Gene3D" id="2.10.50.10">
    <property type="entry name" value="Tumor Necrosis Factor Receptor, subunit A, domain 2"/>
    <property type="match status" value="3"/>
</dbReference>
<keyword evidence="4" id="KW-0732">Signal</keyword>
<keyword evidence="3" id="KW-0812">Transmembrane</keyword>
<dbReference type="PANTHER" id="PTHR46838">
    <property type="entry name" value="TUMOR NECROSIS FACTOR RECEPTOR SUPERFAMILY MEMBER 14"/>
    <property type="match status" value="1"/>
</dbReference>
<dbReference type="Pfam" id="PF00020">
    <property type="entry name" value="TNFR_c6"/>
    <property type="match status" value="2"/>
</dbReference>
<evidence type="ECO:0000313" key="7">
    <source>
        <dbReference type="Proteomes" id="UP001314169"/>
    </source>
</evidence>
<feature type="signal peptide" evidence="4">
    <location>
        <begin position="1"/>
        <end position="38"/>
    </location>
</feature>
<dbReference type="Proteomes" id="UP001314169">
    <property type="component" value="Chromosome 2"/>
</dbReference>
<feature type="domain" description="TNFR-Cys" evidence="5">
    <location>
        <begin position="120"/>
        <end position="162"/>
    </location>
</feature>
<keyword evidence="1" id="KW-1015">Disulfide bond</keyword>
<reference evidence="6" key="1">
    <citation type="submission" date="2023-12" db="EMBL/GenBank/DDBJ databases">
        <authorList>
            <person name="Brown T."/>
        </authorList>
    </citation>
    <scope>NUCLEOTIDE SEQUENCE</scope>
</reference>
<evidence type="ECO:0000313" key="6">
    <source>
        <dbReference type="EMBL" id="CAK6440520.1"/>
    </source>
</evidence>
<feature type="disulfide bond" evidence="1">
    <location>
        <begin position="144"/>
        <end position="162"/>
    </location>
</feature>
<feature type="repeat" description="TNFR-Cys" evidence="1">
    <location>
        <begin position="120"/>
        <end position="162"/>
    </location>
</feature>
<proteinExistence type="predicted"/>
<feature type="repeat" description="TNFR-Cys" evidence="1">
    <location>
        <begin position="77"/>
        <end position="119"/>
    </location>
</feature>
<evidence type="ECO:0000256" key="1">
    <source>
        <dbReference type="PROSITE-ProRule" id="PRU00206"/>
    </source>
</evidence>
<dbReference type="PRINTS" id="PR01965">
    <property type="entry name" value="TNFACTORR14"/>
</dbReference>
<dbReference type="SUPFAM" id="SSF57586">
    <property type="entry name" value="TNF receptor-like"/>
    <property type="match status" value="3"/>
</dbReference>
<name>A0ABN9ZQG5_PIPNA</name>
<protein>
    <recommendedName>
        <fullName evidence="5">TNFR-Cys domain-containing protein</fullName>
    </recommendedName>
</protein>